<name>A0ABP7GW13_9FLAO</name>
<accession>A0ABP7GW13</accession>
<comment type="caution">
    <text evidence="1">The sequence shown here is derived from an EMBL/GenBank/DDBJ whole genome shotgun (WGS) entry which is preliminary data.</text>
</comment>
<sequence length="202" mass="23012">MIYTKPKGVTRKAKDRVGTIKLFIMKKIQQKKSEVLKVMLVLAITAFFVSCNNDSVEEQTVPLSNTEQQNQPSTQRYLPHYEGTIVRAWGAHNVDCSQPEGFCNFVHYDWITYGFAKPTPDGTPVRVTNQKGNFVMEIQKSALTEEHKKVLLRNGEVYVIPEGQIIQPELVKSLKFSSDILVPGKYRIQESEETYTISINVK</sequence>
<reference evidence="2" key="1">
    <citation type="journal article" date="2019" name="Int. J. Syst. Evol. Microbiol.">
        <title>The Global Catalogue of Microorganisms (GCM) 10K type strain sequencing project: providing services to taxonomists for standard genome sequencing and annotation.</title>
        <authorList>
            <consortium name="The Broad Institute Genomics Platform"/>
            <consortium name="The Broad Institute Genome Sequencing Center for Infectious Disease"/>
            <person name="Wu L."/>
            <person name="Ma J."/>
        </authorList>
    </citation>
    <scope>NUCLEOTIDE SEQUENCE [LARGE SCALE GENOMIC DNA]</scope>
    <source>
        <strain evidence="2">JCM 17337</strain>
    </source>
</reference>
<evidence type="ECO:0000313" key="1">
    <source>
        <dbReference type="EMBL" id="GAA3775286.1"/>
    </source>
</evidence>
<dbReference type="Proteomes" id="UP001500748">
    <property type="component" value="Unassembled WGS sequence"/>
</dbReference>
<evidence type="ECO:0008006" key="3">
    <source>
        <dbReference type="Google" id="ProtNLM"/>
    </source>
</evidence>
<proteinExistence type="predicted"/>
<dbReference type="EMBL" id="BAABDU010000006">
    <property type="protein sequence ID" value="GAA3775286.1"/>
    <property type="molecule type" value="Genomic_DNA"/>
</dbReference>
<keyword evidence="2" id="KW-1185">Reference proteome</keyword>
<organism evidence="1 2">
    <name type="scientific">Flavobacterium ginsengiterrae</name>
    <dbReference type="NCBI Taxonomy" id="871695"/>
    <lineage>
        <taxon>Bacteria</taxon>
        <taxon>Pseudomonadati</taxon>
        <taxon>Bacteroidota</taxon>
        <taxon>Flavobacteriia</taxon>
        <taxon>Flavobacteriales</taxon>
        <taxon>Flavobacteriaceae</taxon>
        <taxon>Flavobacterium</taxon>
    </lineage>
</organism>
<evidence type="ECO:0000313" key="2">
    <source>
        <dbReference type="Proteomes" id="UP001500748"/>
    </source>
</evidence>
<gene>
    <name evidence="1" type="ORF">GCM10022423_32590</name>
</gene>
<protein>
    <recommendedName>
        <fullName evidence="3">NlpE-like protein</fullName>
    </recommendedName>
</protein>